<dbReference type="AlphaFoldDB" id="A0A061EJ23"/>
<evidence type="ECO:0000313" key="1">
    <source>
        <dbReference type="EMBL" id="EOY04422.1"/>
    </source>
</evidence>
<evidence type="ECO:0000313" key="2">
    <source>
        <dbReference type="Proteomes" id="UP000026915"/>
    </source>
</evidence>
<proteinExistence type="predicted"/>
<feature type="non-terminal residue" evidence="1">
    <location>
        <position position="1"/>
    </location>
</feature>
<dbReference type="Proteomes" id="UP000026915">
    <property type="component" value="Chromosome 4"/>
</dbReference>
<dbReference type="InParanoid" id="A0A061EJ23"/>
<dbReference type="EMBL" id="CM001882">
    <property type="protein sequence ID" value="EOY04422.1"/>
    <property type="molecule type" value="Genomic_DNA"/>
</dbReference>
<organism evidence="1 2">
    <name type="scientific">Theobroma cacao</name>
    <name type="common">Cacao</name>
    <name type="synonym">Cocoa</name>
    <dbReference type="NCBI Taxonomy" id="3641"/>
    <lineage>
        <taxon>Eukaryota</taxon>
        <taxon>Viridiplantae</taxon>
        <taxon>Streptophyta</taxon>
        <taxon>Embryophyta</taxon>
        <taxon>Tracheophyta</taxon>
        <taxon>Spermatophyta</taxon>
        <taxon>Magnoliopsida</taxon>
        <taxon>eudicotyledons</taxon>
        <taxon>Gunneridae</taxon>
        <taxon>Pentapetalae</taxon>
        <taxon>rosids</taxon>
        <taxon>malvids</taxon>
        <taxon>Malvales</taxon>
        <taxon>Malvaceae</taxon>
        <taxon>Byttnerioideae</taxon>
        <taxon>Theobroma</taxon>
    </lineage>
</organism>
<dbReference type="HOGENOM" id="CLU_3227486_0_0_1"/>
<dbReference type="Gramene" id="EOY04422">
    <property type="protein sequence ID" value="EOY04422"/>
    <property type="gene ID" value="TCM_019681"/>
</dbReference>
<reference evidence="1 2" key="1">
    <citation type="journal article" date="2013" name="Genome Biol.">
        <title>The genome sequence of the most widely cultivated cacao type and its use to identify candidate genes regulating pod color.</title>
        <authorList>
            <person name="Motamayor J.C."/>
            <person name="Mockaitis K."/>
            <person name="Schmutz J."/>
            <person name="Haiminen N."/>
            <person name="Iii D.L."/>
            <person name="Cornejo O."/>
            <person name="Findley S.D."/>
            <person name="Zheng P."/>
            <person name="Utro F."/>
            <person name="Royaert S."/>
            <person name="Saski C."/>
            <person name="Jenkins J."/>
            <person name="Podicheti R."/>
            <person name="Zhao M."/>
            <person name="Scheffler B.E."/>
            <person name="Stack J.C."/>
            <person name="Feltus F.A."/>
            <person name="Mustiga G.M."/>
            <person name="Amores F."/>
            <person name="Phillips W."/>
            <person name="Marelli J.P."/>
            <person name="May G.D."/>
            <person name="Shapiro H."/>
            <person name="Ma J."/>
            <person name="Bustamante C.D."/>
            <person name="Schnell R.J."/>
            <person name="Main D."/>
            <person name="Gilbert D."/>
            <person name="Parida L."/>
            <person name="Kuhn D.N."/>
        </authorList>
    </citation>
    <scope>NUCLEOTIDE SEQUENCE [LARGE SCALE GENOMIC DNA]</scope>
    <source>
        <strain evidence="2">cv. Matina 1-6</strain>
    </source>
</reference>
<accession>A0A061EJ23</accession>
<feature type="non-terminal residue" evidence="1">
    <location>
        <position position="44"/>
    </location>
</feature>
<name>A0A061EJ23_THECC</name>
<keyword evidence="2" id="KW-1185">Reference proteome</keyword>
<sequence length="44" mass="5432">LHRNPKIVNYIDIQVIFSNWCKEQARTKRILTIIDIRRQRFTHP</sequence>
<protein>
    <submittedName>
        <fullName evidence="1">Uncharacterized protein isoform 2</fullName>
    </submittedName>
</protein>
<gene>
    <name evidence="1" type="ORF">TCM_019681</name>
</gene>